<dbReference type="AlphaFoldDB" id="A0A0R1VH36"/>
<dbReference type="eggNOG" id="COG0612">
    <property type="taxonomic scope" value="Bacteria"/>
</dbReference>
<keyword evidence="3" id="KW-0378">Hydrolase</keyword>
<evidence type="ECO:0000256" key="1">
    <source>
        <dbReference type="ARBA" id="ARBA00007261"/>
    </source>
</evidence>
<accession>A0A0R1VH36</accession>
<proteinExistence type="inferred from homology"/>
<dbReference type="InterPro" id="IPR007863">
    <property type="entry name" value="Peptidase_M16_C"/>
</dbReference>
<dbReference type="OrthoDB" id="2305590at2"/>
<dbReference type="InterPro" id="IPR050361">
    <property type="entry name" value="MPP/UQCRC_Complex"/>
</dbReference>
<evidence type="ECO:0000259" key="2">
    <source>
        <dbReference type="Pfam" id="PF05193"/>
    </source>
</evidence>
<dbReference type="InterPro" id="IPR011249">
    <property type="entry name" value="Metalloenz_LuxS/M16"/>
</dbReference>
<keyword evidence="3" id="KW-0645">Protease</keyword>
<evidence type="ECO:0000313" key="4">
    <source>
        <dbReference type="Proteomes" id="UP000051307"/>
    </source>
</evidence>
<dbReference type="PANTHER" id="PTHR11851">
    <property type="entry name" value="METALLOPROTEASE"/>
    <property type="match status" value="1"/>
</dbReference>
<dbReference type="RefSeq" id="WP_025015455.1">
    <property type="nucleotide sequence ID" value="NZ_AZFU01000016.1"/>
</dbReference>
<feature type="domain" description="Peptidase M16 C-terminal" evidence="2">
    <location>
        <begin position="196"/>
        <end position="344"/>
    </location>
</feature>
<sequence length="404" mass="46181">MLTTNIEIRKNKKFTTAVVGCFLRLPLTSHNLAFSSLLARLQMNTSLAYPTIATQQQKLAQLYDLQFDVLPQLFGKEIILTYYANFVEPAEILDPNYTYDEIIETLSQIIKSPSYDQNLLAYAKRQLEEDYNELMEQPANYAIDRFFKLWYRDHPDYAENFMGPIQEIKDAGLDEMNNFVSSLRDVPMAVLGMARDNNQLTKLVNQYFRGAGIIKQFEVDDLTIPAENNPLEKTEEQDNAQAQLLMGFGFKQKITYQGQIAGLLLSQYLAGDQSSKLFNQIREELGAAYDIEANSFANNNLFLINAGLDPAKIEDAKRIVFNEMQRIADGEIDQGLFKKSKKSLERNTKIGLDGQNWQLGQALRSALFPEYTNFDRAAAIKRATSHQLVDFVKNLFFNESYILK</sequence>
<dbReference type="Proteomes" id="UP000051307">
    <property type="component" value="Unassembled WGS sequence"/>
</dbReference>
<reference evidence="3 4" key="1">
    <citation type="journal article" date="2015" name="Genome Announc.">
        <title>Expanding the biotechnology potential of lactobacilli through comparative genomics of 213 strains and associated genera.</title>
        <authorList>
            <person name="Sun Z."/>
            <person name="Harris H.M."/>
            <person name="McCann A."/>
            <person name="Guo C."/>
            <person name="Argimon S."/>
            <person name="Zhang W."/>
            <person name="Yang X."/>
            <person name="Jeffery I.B."/>
            <person name="Cooney J.C."/>
            <person name="Kagawa T.F."/>
            <person name="Liu W."/>
            <person name="Song Y."/>
            <person name="Salvetti E."/>
            <person name="Wrobel A."/>
            <person name="Rasinkangas P."/>
            <person name="Parkhill J."/>
            <person name="Rea M.C."/>
            <person name="O'Sullivan O."/>
            <person name="Ritari J."/>
            <person name="Douillard F.P."/>
            <person name="Paul Ross R."/>
            <person name="Yang R."/>
            <person name="Briner A.E."/>
            <person name="Felis G.E."/>
            <person name="de Vos W.M."/>
            <person name="Barrangou R."/>
            <person name="Klaenhammer T.R."/>
            <person name="Caufield P.W."/>
            <person name="Cui Y."/>
            <person name="Zhang H."/>
            <person name="O'Toole P.W."/>
        </authorList>
    </citation>
    <scope>NUCLEOTIDE SEQUENCE [LARGE SCALE GENOMIC DNA]</scope>
    <source>
        <strain evidence="3 4">DSM 16761</strain>
    </source>
</reference>
<gene>
    <name evidence="3" type="ORF">FC59_GL000420</name>
</gene>
<dbReference type="Gene3D" id="3.30.830.10">
    <property type="entry name" value="Metalloenzyme, LuxS/M16 peptidase-like"/>
    <property type="match status" value="2"/>
</dbReference>
<comment type="caution">
    <text evidence="3">The sequence shown here is derived from an EMBL/GenBank/DDBJ whole genome shotgun (WGS) entry which is preliminary data.</text>
</comment>
<name>A0A0R1VH36_9LACO</name>
<dbReference type="PANTHER" id="PTHR11851:SF49">
    <property type="entry name" value="MITOCHONDRIAL-PROCESSING PEPTIDASE SUBUNIT ALPHA"/>
    <property type="match status" value="1"/>
</dbReference>
<dbReference type="SUPFAM" id="SSF63411">
    <property type="entry name" value="LuxS/MPP-like metallohydrolase"/>
    <property type="match status" value="2"/>
</dbReference>
<dbReference type="GO" id="GO:0008233">
    <property type="term" value="F:peptidase activity"/>
    <property type="evidence" value="ECO:0007669"/>
    <property type="project" value="UniProtKB-KW"/>
</dbReference>
<dbReference type="PATRIC" id="fig|1423767.3.peg.433"/>
<evidence type="ECO:0000313" key="3">
    <source>
        <dbReference type="EMBL" id="KRM05008.1"/>
    </source>
</evidence>
<organism evidence="3 4">
    <name type="scientific">Lactobacillus kitasatonis DSM 16761 = JCM 1039</name>
    <dbReference type="NCBI Taxonomy" id="1423767"/>
    <lineage>
        <taxon>Bacteria</taxon>
        <taxon>Bacillati</taxon>
        <taxon>Bacillota</taxon>
        <taxon>Bacilli</taxon>
        <taxon>Lactobacillales</taxon>
        <taxon>Lactobacillaceae</taxon>
        <taxon>Lactobacillus</taxon>
    </lineage>
</organism>
<dbReference type="GO" id="GO:0046872">
    <property type="term" value="F:metal ion binding"/>
    <property type="evidence" value="ECO:0007669"/>
    <property type="project" value="InterPro"/>
</dbReference>
<dbReference type="EMBL" id="AZFU01000016">
    <property type="protein sequence ID" value="KRM05008.1"/>
    <property type="molecule type" value="Genomic_DNA"/>
</dbReference>
<dbReference type="GO" id="GO:0006508">
    <property type="term" value="P:proteolysis"/>
    <property type="evidence" value="ECO:0007669"/>
    <property type="project" value="UniProtKB-KW"/>
</dbReference>
<protein>
    <submittedName>
        <fullName evidence="3">Protease</fullName>
    </submittedName>
</protein>
<dbReference type="Pfam" id="PF05193">
    <property type="entry name" value="Peptidase_M16_C"/>
    <property type="match status" value="1"/>
</dbReference>
<comment type="similarity">
    <text evidence="1">Belongs to the peptidase M16 family.</text>
</comment>